<dbReference type="Gramene" id="CDF35639">
    <property type="protein sequence ID" value="CDF35639"/>
    <property type="gene ID" value="CHC_T00003747001"/>
</dbReference>
<dbReference type="OMA" id="RRNEDPH"/>
<dbReference type="EMBL" id="HG001739">
    <property type="protein sequence ID" value="CDF35639.1"/>
    <property type="molecule type" value="Genomic_DNA"/>
</dbReference>
<dbReference type="Proteomes" id="UP000012073">
    <property type="component" value="Unassembled WGS sequence"/>
</dbReference>
<evidence type="ECO:0000313" key="1">
    <source>
        <dbReference type="EMBL" id="CDF35639.1"/>
    </source>
</evidence>
<accession>R7QC35</accession>
<evidence type="ECO:0000313" key="2">
    <source>
        <dbReference type="Proteomes" id="UP000012073"/>
    </source>
</evidence>
<dbReference type="RefSeq" id="XP_005715458.1">
    <property type="nucleotide sequence ID" value="XM_005715401.1"/>
</dbReference>
<gene>
    <name evidence="1" type="ORF">CHC_T00003747001</name>
</gene>
<reference evidence="2" key="1">
    <citation type="journal article" date="2013" name="Proc. Natl. Acad. Sci. U.S.A.">
        <title>Genome structure and metabolic features in the red seaweed Chondrus crispus shed light on evolution of the Archaeplastida.</title>
        <authorList>
            <person name="Collen J."/>
            <person name="Porcel B."/>
            <person name="Carre W."/>
            <person name="Ball S.G."/>
            <person name="Chaparro C."/>
            <person name="Tonon T."/>
            <person name="Barbeyron T."/>
            <person name="Michel G."/>
            <person name="Noel B."/>
            <person name="Valentin K."/>
            <person name="Elias M."/>
            <person name="Artiguenave F."/>
            <person name="Arun A."/>
            <person name="Aury J.M."/>
            <person name="Barbosa-Neto J.F."/>
            <person name="Bothwell J.H."/>
            <person name="Bouget F.Y."/>
            <person name="Brillet L."/>
            <person name="Cabello-Hurtado F."/>
            <person name="Capella-Gutierrez S."/>
            <person name="Charrier B."/>
            <person name="Cladiere L."/>
            <person name="Cock J.M."/>
            <person name="Coelho S.M."/>
            <person name="Colleoni C."/>
            <person name="Czjzek M."/>
            <person name="Da Silva C."/>
            <person name="Delage L."/>
            <person name="Denoeud F."/>
            <person name="Deschamps P."/>
            <person name="Dittami S.M."/>
            <person name="Gabaldon T."/>
            <person name="Gachon C.M."/>
            <person name="Groisillier A."/>
            <person name="Herve C."/>
            <person name="Jabbari K."/>
            <person name="Katinka M."/>
            <person name="Kloareg B."/>
            <person name="Kowalczyk N."/>
            <person name="Labadie K."/>
            <person name="Leblanc C."/>
            <person name="Lopez P.J."/>
            <person name="McLachlan D.H."/>
            <person name="Meslet-Cladiere L."/>
            <person name="Moustafa A."/>
            <person name="Nehr Z."/>
            <person name="Nyvall Collen P."/>
            <person name="Panaud O."/>
            <person name="Partensky F."/>
            <person name="Poulain J."/>
            <person name="Rensing S.A."/>
            <person name="Rousvoal S."/>
            <person name="Samson G."/>
            <person name="Symeonidi A."/>
            <person name="Weissenbach J."/>
            <person name="Zambounis A."/>
            <person name="Wincker P."/>
            <person name="Boyen C."/>
        </authorList>
    </citation>
    <scope>NUCLEOTIDE SEQUENCE [LARGE SCALE GENOMIC DNA]</scope>
    <source>
        <strain evidence="2">cv. Stackhouse</strain>
    </source>
</reference>
<organism evidence="1 2">
    <name type="scientific">Chondrus crispus</name>
    <name type="common">Carrageen Irish moss</name>
    <name type="synonym">Polymorpha crispa</name>
    <dbReference type="NCBI Taxonomy" id="2769"/>
    <lineage>
        <taxon>Eukaryota</taxon>
        <taxon>Rhodophyta</taxon>
        <taxon>Florideophyceae</taxon>
        <taxon>Rhodymeniophycidae</taxon>
        <taxon>Gigartinales</taxon>
        <taxon>Gigartinaceae</taxon>
        <taxon>Chondrus</taxon>
    </lineage>
</organism>
<keyword evidence="2" id="KW-1185">Reference proteome</keyword>
<protein>
    <submittedName>
        <fullName evidence="1">Uncharacterized protein</fullName>
    </submittedName>
</protein>
<dbReference type="OrthoDB" id="10403254at2759"/>
<dbReference type="KEGG" id="ccp:CHC_T00003747001"/>
<dbReference type="AlphaFoldDB" id="R7QC35"/>
<name>R7QC35_CHOCR</name>
<proteinExistence type="predicted"/>
<sequence>MADLENEEVIEGPKVSSMLEFGSTAERPNKRHNYWFRAFATDSEPGEGLIFKVARRPGHRRNEDPHPTVRIIREDPNGILYAKVKAGEIKVENYHDFVNRKILQARDEEAKKKGKK</sequence>
<dbReference type="GeneID" id="17323175"/>